<evidence type="ECO:0000313" key="2">
    <source>
        <dbReference type="EMBL" id="RRT31777.1"/>
    </source>
</evidence>
<organism evidence="2 3">
    <name type="scientific">Ensete ventricosum</name>
    <name type="common">Abyssinian banana</name>
    <name type="synonym">Musa ensete</name>
    <dbReference type="NCBI Taxonomy" id="4639"/>
    <lineage>
        <taxon>Eukaryota</taxon>
        <taxon>Viridiplantae</taxon>
        <taxon>Streptophyta</taxon>
        <taxon>Embryophyta</taxon>
        <taxon>Tracheophyta</taxon>
        <taxon>Spermatophyta</taxon>
        <taxon>Magnoliopsida</taxon>
        <taxon>Liliopsida</taxon>
        <taxon>Zingiberales</taxon>
        <taxon>Musaceae</taxon>
        <taxon>Ensete</taxon>
    </lineage>
</organism>
<gene>
    <name evidence="2" type="ORF">B296_00058162</name>
</gene>
<name>A0A426WWU0_ENSVE</name>
<accession>A0A426WWU0</accession>
<feature type="region of interest" description="Disordered" evidence="1">
    <location>
        <begin position="38"/>
        <end position="85"/>
    </location>
</feature>
<evidence type="ECO:0000256" key="1">
    <source>
        <dbReference type="SAM" id="MobiDB-lite"/>
    </source>
</evidence>
<sequence length="132" mass="14244">MRLQAVVPTGGEEEMRRVRRGAAVAAVDNSGCDWKHKRKKMVVDGSGKDEQRWPAERGSSCCGNDEGYGEGREQRSSKGVGDGFGRKNIAAVGLKVRRRRQHVGVAGKRVLGPASGWQAARAVADVVASREE</sequence>
<dbReference type="AlphaFoldDB" id="A0A426WWU0"/>
<evidence type="ECO:0000313" key="3">
    <source>
        <dbReference type="Proteomes" id="UP000287651"/>
    </source>
</evidence>
<protein>
    <submittedName>
        <fullName evidence="2">Uncharacterized protein</fullName>
    </submittedName>
</protein>
<proteinExistence type="predicted"/>
<dbReference type="Proteomes" id="UP000287651">
    <property type="component" value="Unassembled WGS sequence"/>
</dbReference>
<dbReference type="EMBL" id="AMZH03036011">
    <property type="protein sequence ID" value="RRT31777.1"/>
    <property type="molecule type" value="Genomic_DNA"/>
</dbReference>
<comment type="caution">
    <text evidence="2">The sequence shown here is derived from an EMBL/GenBank/DDBJ whole genome shotgun (WGS) entry which is preliminary data.</text>
</comment>
<feature type="compositionally biased region" description="Basic and acidic residues" evidence="1">
    <location>
        <begin position="46"/>
        <end position="55"/>
    </location>
</feature>
<reference evidence="2 3" key="1">
    <citation type="journal article" date="2014" name="Agronomy (Basel)">
        <title>A Draft Genome Sequence for Ensete ventricosum, the Drought-Tolerant Tree Against Hunger.</title>
        <authorList>
            <person name="Harrison J."/>
            <person name="Moore K.A."/>
            <person name="Paszkiewicz K."/>
            <person name="Jones T."/>
            <person name="Grant M."/>
            <person name="Ambacheew D."/>
            <person name="Muzemil S."/>
            <person name="Studholme D.J."/>
        </authorList>
    </citation>
    <scope>NUCLEOTIDE SEQUENCE [LARGE SCALE GENOMIC DNA]</scope>
</reference>